<feature type="repeat" description="TPR" evidence="1">
    <location>
        <begin position="544"/>
        <end position="577"/>
    </location>
</feature>
<reference evidence="4 5" key="1">
    <citation type="submission" date="2023-05" db="EMBL/GenBank/DDBJ databases">
        <title>Actinoplanes sp. NEAU-A12 genome sequencing.</title>
        <authorList>
            <person name="Wang Z.-S."/>
        </authorList>
    </citation>
    <scope>NUCLEOTIDE SEQUENCE [LARGE SCALE GENOMIC DNA]</scope>
    <source>
        <strain evidence="4 5">NEAU-A12</strain>
    </source>
</reference>
<accession>A0ABT6WVI3</accession>
<organism evidence="4 5">
    <name type="scientific">Actinoplanes sandaracinus</name>
    <dbReference type="NCBI Taxonomy" id="3045177"/>
    <lineage>
        <taxon>Bacteria</taxon>
        <taxon>Bacillati</taxon>
        <taxon>Actinomycetota</taxon>
        <taxon>Actinomycetes</taxon>
        <taxon>Micromonosporales</taxon>
        <taxon>Micromonosporaceae</taxon>
        <taxon>Actinoplanes</taxon>
    </lineage>
</organism>
<dbReference type="PROSITE" id="PS50005">
    <property type="entry name" value="TPR"/>
    <property type="match status" value="1"/>
</dbReference>
<dbReference type="RefSeq" id="WP_282764978.1">
    <property type="nucleotide sequence ID" value="NZ_JASCTH010000027.1"/>
</dbReference>
<dbReference type="InterPro" id="IPR049945">
    <property type="entry name" value="AAA_22"/>
</dbReference>
<evidence type="ECO:0000313" key="4">
    <source>
        <dbReference type="EMBL" id="MDI6103757.1"/>
    </source>
</evidence>
<dbReference type="SUPFAM" id="SSF48452">
    <property type="entry name" value="TPR-like"/>
    <property type="match status" value="2"/>
</dbReference>
<feature type="region of interest" description="Disordered" evidence="2">
    <location>
        <begin position="113"/>
        <end position="143"/>
    </location>
</feature>
<evidence type="ECO:0000259" key="3">
    <source>
        <dbReference type="Pfam" id="PF13401"/>
    </source>
</evidence>
<dbReference type="EMBL" id="JASCTH010000027">
    <property type="protein sequence ID" value="MDI6103757.1"/>
    <property type="molecule type" value="Genomic_DNA"/>
</dbReference>
<protein>
    <submittedName>
        <fullName evidence="4">Tetratricopeptide repeat protein</fullName>
    </submittedName>
</protein>
<feature type="domain" description="ORC1/DEAH AAA+ ATPase" evidence="3">
    <location>
        <begin position="161"/>
        <end position="282"/>
    </location>
</feature>
<dbReference type="InterPro" id="IPR011990">
    <property type="entry name" value="TPR-like_helical_dom_sf"/>
</dbReference>
<dbReference type="Pfam" id="PF13401">
    <property type="entry name" value="AAA_22"/>
    <property type="match status" value="1"/>
</dbReference>
<dbReference type="SUPFAM" id="SSF52540">
    <property type="entry name" value="P-loop containing nucleoside triphosphate hydrolases"/>
    <property type="match status" value="1"/>
</dbReference>
<dbReference type="SMART" id="SM00028">
    <property type="entry name" value="TPR"/>
    <property type="match status" value="3"/>
</dbReference>
<name>A0ABT6WVI3_9ACTN</name>
<proteinExistence type="predicted"/>
<evidence type="ECO:0000256" key="2">
    <source>
        <dbReference type="SAM" id="MobiDB-lite"/>
    </source>
</evidence>
<gene>
    <name evidence="4" type="ORF">QLQ12_34600</name>
</gene>
<sequence>MSGQRPARAAAVAFTVLVLTAIGLGGTRLGWWDTPQKAEEAAGGTFAWLEPVSWIAGALSLLVTIYYARWQHAPAGTAPAPAPTVMPAQQLTVILQSPYAAATALARSSDGLVTMSVHSPPPGDADPPDRGRRDGGGQGPVNQDVARKSLKEHLTAGRSCVIAVHGRPGVGKSMLVESVTREIGTVPKWIRLFSDHRLDVMALVRAVGPAGQPALRDHEDVLDRLQAALDEGDGPPVTVVVDGAHHLLEPGTATLKDLRLEEALRKVASGRPRPVKVVLIGDRAPELGRGNQPADDPVRIFVHRLSATDFRTCLERIAADQSVDLGAVDWGRLHQVLQGVPRLGQLFCSALALSRDRITADGLLRRLVEEFSGDRERALATIVVQSLHDEQRRVAAALAAYRTPVSLDLVNELLDEELPAMVGPRLNELVDAHLVGRSDDKYHVLNAQVLAALDARPDGPDSLLHQAAEVLSRRNGPTVRAGSAFDLDLRFAEIDLWCRAGRWLTAFERVERLDRVLRPIGAAELLLKPREAVAPHLESAADRTANHNTIGTIYLARGDLEKARAAFEEALDEVPGSGQPVHHERKIRLNLADLAWRDGDFAGAQGCFQQALDMVRTGEDQDVEDRRDRIAALAGLADCARHWGDHQAAIRLGTSAWEAAAAEGTRQGVRIAVRLARWHSECGDPDEAAEFMSRADTALQRYAADDAALRAQCLDGRADLALDTGDYAGAARLAAAAVAMALRVHAPNTVLQARTTLAMAHLRLAGESVTERVAAAELVAARKAVEEALPYRRDSRSLAVLALRALITFRQNPDGPADLYFADLLAAAVARRREKRDYAAWEFEGLARAADHALRHGRLKPAVFAFEKARALCPAPVVLRDRLEYQLRLLAVRMPAESMEILVDAATGRAEQSRRP</sequence>
<evidence type="ECO:0000313" key="5">
    <source>
        <dbReference type="Proteomes" id="UP001241758"/>
    </source>
</evidence>
<keyword evidence="5" id="KW-1185">Reference proteome</keyword>
<dbReference type="Proteomes" id="UP001241758">
    <property type="component" value="Unassembled WGS sequence"/>
</dbReference>
<keyword evidence="1" id="KW-0802">TPR repeat</keyword>
<dbReference type="Gene3D" id="3.40.50.300">
    <property type="entry name" value="P-loop containing nucleotide triphosphate hydrolases"/>
    <property type="match status" value="1"/>
</dbReference>
<evidence type="ECO:0000256" key="1">
    <source>
        <dbReference type="PROSITE-ProRule" id="PRU00339"/>
    </source>
</evidence>
<dbReference type="InterPro" id="IPR027417">
    <property type="entry name" value="P-loop_NTPase"/>
</dbReference>
<dbReference type="Pfam" id="PF13424">
    <property type="entry name" value="TPR_12"/>
    <property type="match status" value="1"/>
</dbReference>
<dbReference type="InterPro" id="IPR019734">
    <property type="entry name" value="TPR_rpt"/>
</dbReference>
<dbReference type="Gene3D" id="1.25.40.10">
    <property type="entry name" value="Tetratricopeptide repeat domain"/>
    <property type="match status" value="2"/>
</dbReference>
<comment type="caution">
    <text evidence="4">The sequence shown here is derived from an EMBL/GenBank/DDBJ whole genome shotgun (WGS) entry which is preliminary data.</text>
</comment>